<name>A0A5C5ULQ0_9CORY</name>
<dbReference type="Proteomes" id="UP000320791">
    <property type="component" value="Unassembled WGS sequence"/>
</dbReference>
<reference evidence="1 2" key="1">
    <citation type="submission" date="2019-08" db="EMBL/GenBank/DDBJ databases">
        <authorList>
            <person name="Lei W."/>
        </authorList>
    </citation>
    <scope>NUCLEOTIDE SEQUENCE [LARGE SCALE GENOMIC DNA]</scope>
    <source>
        <strain evidence="1 2">CCUG 58627</strain>
    </source>
</reference>
<sequence>MVIVQRTPAHAALVRQIRHAGRCAVLFPQDAELALSDLPEADLERPMVRKHSTLHLRKGHVGIGALLVSCGSVDAHNSLMLCGGLGAEISRRFSALRQIRHTEVIGALFPQERETAMLHVPEADSTGPDDFKNIHTVRRRRGCGGWRPD</sequence>
<dbReference type="EMBL" id="VOHM01000006">
    <property type="protein sequence ID" value="TWT26747.1"/>
    <property type="molecule type" value="Genomic_DNA"/>
</dbReference>
<proteinExistence type="predicted"/>
<evidence type="ECO:0000313" key="2">
    <source>
        <dbReference type="Proteomes" id="UP000320791"/>
    </source>
</evidence>
<organism evidence="1 2">
    <name type="scientific">Corynebacterium canis</name>
    <dbReference type="NCBI Taxonomy" id="679663"/>
    <lineage>
        <taxon>Bacteria</taxon>
        <taxon>Bacillati</taxon>
        <taxon>Actinomycetota</taxon>
        <taxon>Actinomycetes</taxon>
        <taxon>Mycobacteriales</taxon>
        <taxon>Corynebacteriaceae</taxon>
        <taxon>Corynebacterium</taxon>
    </lineage>
</organism>
<comment type="caution">
    <text evidence="1">The sequence shown here is derived from an EMBL/GenBank/DDBJ whole genome shotgun (WGS) entry which is preliminary data.</text>
</comment>
<gene>
    <name evidence="1" type="ORF">FRX94_03850</name>
</gene>
<dbReference type="RefSeq" id="WP_146323812.1">
    <property type="nucleotide sequence ID" value="NZ_BAABLR010000005.1"/>
</dbReference>
<evidence type="ECO:0000313" key="1">
    <source>
        <dbReference type="EMBL" id="TWT26747.1"/>
    </source>
</evidence>
<keyword evidence="2" id="KW-1185">Reference proteome</keyword>
<accession>A0A5C5ULQ0</accession>
<dbReference type="AlphaFoldDB" id="A0A5C5ULQ0"/>
<protein>
    <submittedName>
        <fullName evidence="1">Uncharacterized protein</fullName>
    </submittedName>
</protein>